<comment type="caution">
    <text evidence="1">The sequence shown here is derived from an EMBL/GenBank/DDBJ whole genome shotgun (WGS) entry which is preliminary data.</text>
</comment>
<dbReference type="Proteomes" id="UP000219522">
    <property type="component" value="Unassembled WGS sequence"/>
</dbReference>
<protein>
    <submittedName>
        <fullName evidence="1">Uncharacterized protein</fullName>
    </submittedName>
</protein>
<dbReference type="RefSeq" id="WP_208545309.1">
    <property type="nucleotide sequence ID" value="NZ_OCSU01000003.1"/>
</dbReference>
<name>A0A7Z7N6E7_9BURK</name>
<accession>A0A7Z7N6E7</accession>
<proteinExistence type="predicted"/>
<gene>
    <name evidence="1" type="ORF">SAMN05446927_6578</name>
</gene>
<keyword evidence="2" id="KW-1185">Reference proteome</keyword>
<evidence type="ECO:0000313" key="1">
    <source>
        <dbReference type="EMBL" id="SOE87989.1"/>
    </source>
</evidence>
<dbReference type="EMBL" id="OCSU01000003">
    <property type="protein sequence ID" value="SOE87989.1"/>
    <property type="molecule type" value="Genomic_DNA"/>
</dbReference>
<reference evidence="1 2" key="1">
    <citation type="submission" date="2017-09" db="EMBL/GenBank/DDBJ databases">
        <authorList>
            <person name="Varghese N."/>
            <person name="Submissions S."/>
        </authorList>
    </citation>
    <scope>NUCLEOTIDE SEQUENCE [LARGE SCALE GENOMIC DNA]</scope>
    <source>
        <strain evidence="1 2">OK806</strain>
    </source>
</reference>
<organism evidence="1 2">
    <name type="scientific">Caballeronia arationis</name>
    <dbReference type="NCBI Taxonomy" id="1777142"/>
    <lineage>
        <taxon>Bacteria</taxon>
        <taxon>Pseudomonadati</taxon>
        <taxon>Pseudomonadota</taxon>
        <taxon>Betaproteobacteria</taxon>
        <taxon>Burkholderiales</taxon>
        <taxon>Burkholderiaceae</taxon>
        <taxon>Caballeronia</taxon>
    </lineage>
</organism>
<evidence type="ECO:0000313" key="2">
    <source>
        <dbReference type="Proteomes" id="UP000219522"/>
    </source>
</evidence>
<sequence>MPVLCNVPTDVGLNLANWSDQRDPSVKLGPEGYYMPTTANYLEQFFSGDSAPHVIADWPDDIKYFCEELITGPGTMIDIPGITFEVARVDAWPNNIPGAIQHNAYWDAFALKTFFD</sequence>
<dbReference type="AlphaFoldDB" id="A0A7Z7N6E7"/>